<feature type="domain" description="Phosphodiester glycosidase" evidence="1">
    <location>
        <begin position="92"/>
        <end position="265"/>
    </location>
</feature>
<sequence length="1297" mass="140425">MPKMRLFSSLIIFVLLFLASINVIFAQGPTFNCFNGFSQLFPGITYKEESTISPRTLKWFIVKADLNDPNIDLTVTPRDGLGVYTSTFLLDNGASVAVNGDYSIPGIYDPLGLATYNGDVYSDASGEPSIYISQDNGVTFFNEPVGFTNPGNQWSAISGGHTLVKDGVMSAKINNCEDPLVYCTNLHPRTAIAKASNNTLLLMVVDSPGVTLKELADMMLNCQAESAINMDGGGSSTLVTSENGHTIKNNPSDGAERKVANHLGVCAGDCVGAGIQPPQPTPAQVSGEARPRFRTGSAEYPFPCNAVAPEDSSFTDEEFHSLRPYQASPCNPNKEDLALFCGNDLVLSDSVSIVKNFGVAPNPTPSYTFGGSDIEPNPPFDPISNACHYCDTSGQCVTNTEPCIPDADQCATNAECGGCLNIGEGIESCSFTISGDKSFSIDISGAKFPVMGYTEPSIGNTGSGNPSVINQYNGDETLTDNDKINEYVSWYLNGVINKAEYPPMDADNDCIGQNTGSAGKCLELNENGVCMERNPFFIPPTHPNDDLTVDQSPMCLTPAACCVSGDPVDILDRDKVINYSGPIRKLLPFTIQSGERIREVDSANRSRTQNSEERHDEIVGRTPLFTINLPFIGPVEIGERQLRLSGWNDHKPPLEEDYIGQDYSNFLSDYYAWRGLFCFKLTIPFAIFGNRTVFWCFDDPLNPNFWSNFFSNVLFSSTEDRLGEINVKSSSYSFASPEFRLISVDVSNVPPADMFIPHMEEGRDLADALQNTYIPEGADKDNMTDATFIPESPYCDIVQARTNPGDDIFAGGLSGSVSYTAQVACNFYVWGNGDQQPNPAPYGNLCQKLAGGTCIPDPFPDLYTEVNYGRYDCDLGYICVAGEQVTLISHARCDGYGICVPTNFNSAPDCTPIPNTSCNPSAYFKCVNSTSCQRPVEASPSTQSCSTFSYINMGLETQTPLADNIWSRLVAGSSSVFRRIFPKVASGSAVSEIWDIPGSTSVNYTSSDGTVYAGNPGNLRSGSGAQLYFPHIGGIKEYFLTGIQGILRPKGYGYQILSDTSSAGVGTCTAVLPNLPPVQDCQMCSKYDSWMPPLMKQIFESAASYYDVPANLLVGVFYNEGGFDRFDWTDQLVLESSGPNCQVPNCYSYNVSQSGAAGPWQFLPTGWKTGPDAAVFDNGGTGINDGRIPDRCNLLDSTFAAARKLLNGSPGWDGYTAICNPPGYPTCEGVRLNTGTRTGSGCSWSDSDIITAARQYLGYCDSQQVCEQDPRFGATPWCEANQYACYETSVRDLARCL</sequence>
<comment type="caution">
    <text evidence="2">The sequence shown here is derived from an EMBL/GenBank/DDBJ whole genome shotgun (WGS) entry which is preliminary data.</text>
</comment>
<dbReference type="EMBL" id="MGGL01000015">
    <property type="protein sequence ID" value="OGM26214.1"/>
    <property type="molecule type" value="Genomic_DNA"/>
</dbReference>
<dbReference type="InterPro" id="IPR018711">
    <property type="entry name" value="NAGPA"/>
</dbReference>
<evidence type="ECO:0000313" key="3">
    <source>
        <dbReference type="Proteomes" id="UP000179221"/>
    </source>
</evidence>
<accession>A0A1F7YFU9</accession>
<proteinExistence type="predicted"/>
<dbReference type="Pfam" id="PF09992">
    <property type="entry name" value="NAGPA"/>
    <property type="match status" value="1"/>
</dbReference>
<dbReference type="PANTHER" id="PTHR40446:SF2">
    <property type="entry name" value="N-ACETYLGLUCOSAMINE-1-PHOSPHODIESTER ALPHA-N-ACETYLGLUCOSAMINIDASE"/>
    <property type="match status" value="1"/>
</dbReference>
<gene>
    <name evidence="2" type="ORF">A2628_02645</name>
</gene>
<name>A0A1F7YFU9_9BACT</name>
<dbReference type="PANTHER" id="PTHR40446">
    <property type="entry name" value="N-ACETYLGLUCOSAMINE-1-PHOSPHODIESTER ALPHA-N-ACETYLGLUCOSAMINIDASE"/>
    <property type="match status" value="1"/>
</dbReference>
<organism evidence="2 3">
    <name type="scientific">Candidatus Woesebacteria bacterium RIFCSPHIGHO2_01_FULL_40_22</name>
    <dbReference type="NCBI Taxonomy" id="1802499"/>
    <lineage>
        <taxon>Bacteria</taxon>
        <taxon>Candidatus Woeseibacteriota</taxon>
    </lineage>
</organism>
<reference evidence="2 3" key="1">
    <citation type="journal article" date="2016" name="Nat. Commun.">
        <title>Thousands of microbial genomes shed light on interconnected biogeochemical processes in an aquifer system.</title>
        <authorList>
            <person name="Anantharaman K."/>
            <person name="Brown C.T."/>
            <person name="Hug L.A."/>
            <person name="Sharon I."/>
            <person name="Castelle C.J."/>
            <person name="Probst A.J."/>
            <person name="Thomas B.C."/>
            <person name="Singh A."/>
            <person name="Wilkins M.J."/>
            <person name="Karaoz U."/>
            <person name="Brodie E.L."/>
            <person name="Williams K.H."/>
            <person name="Hubbard S.S."/>
            <person name="Banfield J.F."/>
        </authorList>
    </citation>
    <scope>NUCLEOTIDE SEQUENCE [LARGE SCALE GENOMIC DNA]</scope>
</reference>
<dbReference type="SUPFAM" id="SSF53955">
    <property type="entry name" value="Lysozyme-like"/>
    <property type="match status" value="1"/>
</dbReference>
<dbReference type="InterPro" id="IPR023346">
    <property type="entry name" value="Lysozyme-like_dom_sf"/>
</dbReference>
<protein>
    <recommendedName>
        <fullName evidence="1">Phosphodiester glycosidase domain-containing protein</fullName>
    </recommendedName>
</protein>
<evidence type="ECO:0000259" key="1">
    <source>
        <dbReference type="Pfam" id="PF09992"/>
    </source>
</evidence>
<dbReference type="Proteomes" id="UP000179221">
    <property type="component" value="Unassembled WGS sequence"/>
</dbReference>
<evidence type="ECO:0000313" key="2">
    <source>
        <dbReference type="EMBL" id="OGM26214.1"/>
    </source>
</evidence>